<keyword evidence="1" id="KW-0472">Membrane</keyword>
<comment type="caution">
    <text evidence="2">The sequence shown here is derived from an EMBL/GenBank/DDBJ whole genome shotgun (WGS) entry which is preliminary data.</text>
</comment>
<evidence type="ECO:0000313" key="3">
    <source>
        <dbReference type="Proteomes" id="UP000783287"/>
    </source>
</evidence>
<dbReference type="EMBL" id="JAGQLK010000064">
    <property type="protein sequence ID" value="MCA9383398.1"/>
    <property type="molecule type" value="Genomic_DNA"/>
</dbReference>
<evidence type="ECO:0000256" key="1">
    <source>
        <dbReference type="SAM" id="Phobius"/>
    </source>
</evidence>
<keyword evidence="1" id="KW-0812">Transmembrane</keyword>
<dbReference type="Proteomes" id="UP000783287">
    <property type="component" value="Unassembled WGS sequence"/>
</dbReference>
<keyword evidence="1" id="KW-1133">Transmembrane helix</keyword>
<reference evidence="2" key="2">
    <citation type="journal article" date="2021" name="Microbiome">
        <title>Successional dynamics and alternative stable states in a saline activated sludge microbial community over 9 years.</title>
        <authorList>
            <person name="Wang Y."/>
            <person name="Ye J."/>
            <person name="Ju F."/>
            <person name="Liu L."/>
            <person name="Boyd J.A."/>
            <person name="Deng Y."/>
            <person name="Parks D.H."/>
            <person name="Jiang X."/>
            <person name="Yin X."/>
            <person name="Woodcroft B.J."/>
            <person name="Tyson G.W."/>
            <person name="Hugenholtz P."/>
            <person name="Polz M.F."/>
            <person name="Zhang T."/>
        </authorList>
    </citation>
    <scope>NUCLEOTIDE SEQUENCE</scope>
    <source>
        <strain evidence="2">HKST-UBA14</strain>
    </source>
</reference>
<organism evidence="2 3">
    <name type="scientific">Candidatus Dojkabacteria bacterium</name>
    <dbReference type="NCBI Taxonomy" id="2099670"/>
    <lineage>
        <taxon>Bacteria</taxon>
        <taxon>Candidatus Dojkabacteria</taxon>
    </lineage>
</organism>
<evidence type="ECO:0000313" key="2">
    <source>
        <dbReference type="EMBL" id="MCA9383398.1"/>
    </source>
</evidence>
<sequence length="217" mass="24126">NVKEAESNHHKKYLFIIILLLLLVMIIIGIILYNNDVDDNTTSETIITPTVAENTEVLTTAVTDTVVPTVEQRSFDIWQAYGDGGGYNTAQVLLTGDYEANLETQSKLTISSADFTLSILTEPDAGAIFFEGVPTNNSLQLGYVGSGTVWRYTLPDEPNIWRYTSYDVTDNDGYLQYWTNIDQDTVLMIFCETSTEAGAQKCDSLLKENIVINALQN</sequence>
<gene>
    <name evidence="2" type="ORF">KC909_03470</name>
</gene>
<reference evidence="2" key="1">
    <citation type="submission" date="2020-04" db="EMBL/GenBank/DDBJ databases">
        <authorList>
            <person name="Zhang T."/>
        </authorList>
    </citation>
    <scope>NUCLEOTIDE SEQUENCE</scope>
    <source>
        <strain evidence="2">HKST-UBA14</strain>
    </source>
</reference>
<feature type="transmembrane region" description="Helical" evidence="1">
    <location>
        <begin position="12"/>
        <end position="33"/>
    </location>
</feature>
<feature type="non-terminal residue" evidence="2">
    <location>
        <position position="1"/>
    </location>
</feature>
<protein>
    <submittedName>
        <fullName evidence="2">Uncharacterized protein</fullName>
    </submittedName>
</protein>
<proteinExistence type="predicted"/>
<name>A0A955RJ44_9BACT</name>
<dbReference type="AlphaFoldDB" id="A0A955RJ44"/>
<accession>A0A955RJ44</accession>